<keyword evidence="3" id="KW-1185">Reference proteome</keyword>
<dbReference type="GO" id="GO:0000462">
    <property type="term" value="P:maturation of SSU-rRNA from tricistronic rRNA transcript (SSU-rRNA, 5.8S rRNA, LSU-rRNA)"/>
    <property type="evidence" value="ECO:0007669"/>
    <property type="project" value="InterPro"/>
</dbReference>
<dbReference type="GO" id="GO:0030686">
    <property type="term" value="C:90S preribosome"/>
    <property type="evidence" value="ECO:0007669"/>
    <property type="project" value="InterPro"/>
</dbReference>
<feature type="region of interest" description="Disordered" evidence="1">
    <location>
        <begin position="755"/>
        <end position="801"/>
    </location>
</feature>
<sequence>MDIHRCRFVPYQPSAINAIAFSHARIRQGKKVSLARLAIGRANGDIEIWNPHEGSWHQELIIRGGKDRSIDSLVWVNEPDQDLGDGRILHGKSRLFSIGYTSTVTEWDLEKGKPKRHASGQHGDIWCMAAQPSSNSDPTQGTKLVAGTMDGELVLYSIEDDDLRFQRVVVKSATKKAQIVSIAFQSSKVAIVGCSDSTIRAYNMSKGQLLRRMTLGADVIGGSKNIIVWSVKCLPNGNIVSGDSTGQVCIWDGKTYTQSQRMISHKADVLSLAISADGNSILSGGMDRRTVLHRPATGSHGRWTKAWGRRYHEHDVKAMATFEGGNISVVITGGPDARPVVLPLKDLGRNNHRTLPSLPLQPPVLGAAKARFLLSWWDRELHIWTLPATAEPEAEDGKSTQEDRKLLKTILVKGDSNITSASINRNGTLLFIATGTDIKAFRLEHSKPLKPADVTLTTLDLPERVAQRGATRITLSPDERWLSIIREGTQVTVAQLIADDEEIQIRLQQVRRLHRDIPRYVANGGLRSYDRNITQACFSPDSKMLAVADIAGYIDTWILSDNSSTANSNVPSDDDDASSGDESSDGEAADNGSEQWRRNPTAKLLPKLPSAPVVLSFSGDCPLGSTTNNSGSSANDYTLLAITSSWYILTFHPLQGQLTDWSRRNPRKTLPGPIRDLLDLAQGVFWEGSRVWVYGISFLFMIDTSQDMPTLGQVCEAQENGTKGTKRKRTGPITGAGGKMAKGNTVPHQVLRHTGKKAEDLDMEGEAEDSDVNSDEEMEEANGELSELRQSNDQQSSQAVVSTDGQKRWWITHKYRPVLGMVALSDPGQPLEVALVERPTWDVEMAEKYYAGNEYRR</sequence>
<accession>A0AA39LC36</accession>
<feature type="region of interest" description="Disordered" evidence="1">
    <location>
        <begin position="718"/>
        <end position="743"/>
    </location>
</feature>
<evidence type="ECO:0000256" key="1">
    <source>
        <dbReference type="SAM" id="MobiDB-lite"/>
    </source>
</evidence>
<dbReference type="InterPro" id="IPR046351">
    <property type="entry name" value="UTP4"/>
</dbReference>
<dbReference type="SUPFAM" id="SSF50978">
    <property type="entry name" value="WD40 repeat-like"/>
    <property type="match status" value="2"/>
</dbReference>
<dbReference type="GO" id="GO:0034455">
    <property type="term" value="C:t-UTP complex"/>
    <property type="evidence" value="ECO:0007669"/>
    <property type="project" value="TreeGrafter"/>
</dbReference>
<dbReference type="InterPro" id="IPR015943">
    <property type="entry name" value="WD40/YVTN_repeat-like_dom_sf"/>
</dbReference>
<proteinExistence type="predicted"/>
<dbReference type="Gene3D" id="2.130.10.10">
    <property type="entry name" value="YVTN repeat-like/Quinoprotein amine dehydrogenase"/>
    <property type="match status" value="3"/>
</dbReference>
<reference evidence="2" key="1">
    <citation type="submission" date="2022-10" db="EMBL/GenBank/DDBJ databases">
        <title>Determination and structural analysis of whole genome sequence of Sarocladium strictum F4-1.</title>
        <authorList>
            <person name="Hu L."/>
            <person name="Jiang Y."/>
        </authorList>
    </citation>
    <scope>NUCLEOTIDE SEQUENCE</scope>
    <source>
        <strain evidence="2">F4-1</strain>
    </source>
</reference>
<evidence type="ECO:0008006" key="4">
    <source>
        <dbReference type="Google" id="ProtNLM"/>
    </source>
</evidence>
<dbReference type="PANTHER" id="PTHR44163:SF1">
    <property type="entry name" value="U3 SMALL NUCLEOLAR RNA-ASSOCIATED PROTEIN 4 HOMOLOG"/>
    <property type="match status" value="1"/>
</dbReference>
<comment type="caution">
    <text evidence="2">The sequence shown here is derived from an EMBL/GenBank/DDBJ whole genome shotgun (WGS) entry which is preliminary data.</text>
</comment>
<dbReference type="InterPro" id="IPR001680">
    <property type="entry name" value="WD40_rpt"/>
</dbReference>
<feature type="region of interest" description="Disordered" evidence="1">
    <location>
        <begin position="564"/>
        <end position="598"/>
    </location>
</feature>
<dbReference type="SMART" id="SM00320">
    <property type="entry name" value="WD40"/>
    <property type="match status" value="6"/>
</dbReference>
<dbReference type="GO" id="GO:0032040">
    <property type="term" value="C:small-subunit processome"/>
    <property type="evidence" value="ECO:0007669"/>
    <property type="project" value="TreeGrafter"/>
</dbReference>
<evidence type="ECO:0000313" key="2">
    <source>
        <dbReference type="EMBL" id="KAK0391803.1"/>
    </source>
</evidence>
<dbReference type="GO" id="GO:0003723">
    <property type="term" value="F:RNA binding"/>
    <property type="evidence" value="ECO:0007669"/>
    <property type="project" value="TreeGrafter"/>
</dbReference>
<gene>
    <name evidence="2" type="ORF">NLU13_1302</name>
</gene>
<dbReference type="EMBL" id="JAPDFR010000001">
    <property type="protein sequence ID" value="KAK0391803.1"/>
    <property type="molecule type" value="Genomic_DNA"/>
</dbReference>
<organism evidence="2 3">
    <name type="scientific">Sarocladium strictum</name>
    <name type="common">Black bundle disease fungus</name>
    <name type="synonym">Acremonium strictum</name>
    <dbReference type="NCBI Taxonomy" id="5046"/>
    <lineage>
        <taxon>Eukaryota</taxon>
        <taxon>Fungi</taxon>
        <taxon>Dikarya</taxon>
        <taxon>Ascomycota</taxon>
        <taxon>Pezizomycotina</taxon>
        <taxon>Sordariomycetes</taxon>
        <taxon>Hypocreomycetidae</taxon>
        <taxon>Hypocreales</taxon>
        <taxon>Sarocladiaceae</taxon>
        <taxon>Sarocladium</taxon>
    </lineage>
</organism>
<dbReference type="InterPro" id="IPR036322">
    <property type="entry name" value="WD40_repeat_dom_sf"/>
</dbReference>
<dbReference type="Pfam" id="PF00400">
    <property type="entry name" value="WD40"/>
    <property type="match status" value="2"/>
</dbReference>
<evidence type="ECO:0000313" key="3">
    <source>
        <dbReference type="Proteomes" id="UP001175261"/>
    </source>
</evidence>
<feature type="compositionally biased region" description="Polar residues" evidence="1">
    <location>
        <begin position="788"/>
        <end position="801"/>
    </location>
</feature>
<dbReference type="AlphaFoldDB" id="A0AA39LC36"/>
<dbReference type="Proteomes" id="UP001175261">
    <property type="component" value="Unassembled WGS sequence"/>
</dbReference>
<dbReference type="PANTHER" id="PTHR44163">
    <property type="entry name" value="U3 SMALL NUCLEOLAR RNA-ASSOCIATED PROTEIN 4 HOMOLOG"/>
    <property type="match status" value="1"/>
</dbReference>
<feature type="compositionally biased region" description="Acidic residues" evidence="1">
    <location>
        <begin position="761"/>
        <end position="782"/>
    </location>
</feature>
<feature type="compositionally biased region" description="Acidic residues" evidence="1">
    <location>
        <begin position="572"/>
        <end position="588"/>
    </location>
</feature>
<protein>
    <recommendedName>
        <fullName evidence="4">Wdr1p</fullName>
    </recommendedName>
</protein>
<name>A0AA39LC36_SARSR</name>